<evidence type="ECO:0000256" key="4">
    <source>
        <dbReference type="ARBA" id="ARBA00022801"/>
    </source>
</evidence>
<dbReference type="PANTHER" id="PTHR42776">
    <property type="entry name" value="SERINE PEPTIDASE S9 FAMILY MEMBER"/>
    <property type="match status" value="1"/>
</dbReference>
<dbReference type="OrthoDB" id="43744at2759"/>
<comment type="similarity">
    <text evidence="1 5">Belongs to the peptidase S9A family.</text>
</comment>
<dbReference type="SUPFAM" id="SSF82171">
    <property type="entry name" value="DPP6 N-terminal domain-like"/>
    <property type="match status" value="1"/>
</dbReference>
<dbReference type="Proteomes" id="UP000076738">
    <property type="component" value="Unassembled WGS sequence"/>
</dbReference>
<dbReference type="Gene3D" id="3.40.50.1820">
    <property type="entry name" value="alpha/beta hydrolase"/>
    <property type="match status" value="1"/>
</dbReference>
<dbReference type="GO" id="GO:0006508">
    <property type="term" value="P:proteolysis"/>
    <property type="evidence" value="ECO:0007669"/>
    <property type="project" value="UniProtKB-KW"/>
</dbReference>
<dbReference type="GO" id="GO:0004252">
    <property type="term" value="F:serine-type endopeptidase activity"/>
    <property type="evidence" value="ECO:0007669"/>
    <property type="project" value="UniProtKB-UniRule"/>
</dbReference>
<sequence length="706" mass="78256">MSTPGKNLQYDRHAGFDRIKTVNVPPLRADIVEGLKPYELAGLGFDAADFELLDDTALAAGKIPRLFYKHRPPTVELAQMYSVRSVDDTSPERLTYFTTGGGRTIASWLPVAGDNFRGKFRKGGTIFGMDLNGDEVFQLWRYWEDDAQVEAFEQVDFELENKPGRGRIERLTNDGFKYLQTMISKGGRGNLLAFGSNMENNKDTKVYLVDLNDPGWNPIKVFDNPAGASYPATFSADDRYLVVIRNLSRSIIECYVVDLHDLAADPKRIILPGIDPETPVAIRSIEFSSRPGSTEIVMGTDAYGDFVSMIVYDLATGAVRHLTTPDAAFNAISPIPWDVSLEVLTADYALFTVNRDGYCDVYRYDVISKEMKHIILPGRSGDILARAISNDANGHPNTLVARFTSPHLASSLSEVDLSNPDMPVLSPYAACQTAKPSYPTSDPAFIRYDSFDGLSIPAWVYMPKSTENGKKVPCIISIHGGPTVQVRPSFRVSLNAYVVNEMGMAMVMPNVRGSSGYGKAYEKADDIFKREDSVKDIGALLEHIRTSMSEIDSSRIAVMGGSYGGYMTFACLFHYSHLIRCGVATCGIANWVTLLESTHPARRAHRRQEYGDESDPEVRKFLEGISPANHADDINVPLYIAQGEQDTRVPMSEALLMFDKVRSKGLDTWLVVGEQEGHGFKQKSCIEFDHASKAAFLNKWLLGNDK</sequence>
<keyword evidence="5" id="KW-0720">Serine protease</keyword>
<dbReference type="SUPFAM" id="SSF53474">
    <property type="entry name" value="alpha/beta-Hydrolases"/>
    <property type="match status" value="1"/>
</dbReference>
<reference evidence="7 8" key="1">
    <citation type="journal article" date="2016" name="Mol. Biol. Evol.">
        <title>Comparative Genomics of Early-Diverging Mushroom-Forming Fungi Provides Insights into the Origins of Lignocellulose Decay Capabilities.</title>
        <authorList>
            <person name="Nagy L.G."/>
            <person name="Riley R."/>
            <person name="Tritt A."/>
            <person name="Adam C."/>
            <person name="Daum C."/>
            <person name="Floudas D."/>
            <person name="Sun H."/>
            <person name="Yadav J.S."/>
            <person name="Pangilinan J."/>
            <person name="Larsson K.H."/>
            <person name="Matsuura K."/>
            <person name="Barry K."/>
            <person name="Labutti K."/>
            <person name="Kuo R."/>
            <person name="Ohm R.A."/>
            <person name="Bhattacharya S.S."/>
            <person name="Shirouzu T."/>
            <person name="Yoshinaga Y."/>
            <person name="Martin F.M."/>
            <person name="Grigoriev I.V."/>
            <person name="Hibbett D.S."/>
        </authorList>
    </citation>
    <scope>NUCLEOTIDE SEQUENCE [LARGE SCALE GENOMIC DNA]</scope>
    <source>
        <strain evidence="7 8">TUFC12733</strain>
    </source>
</reference>
<dbReference type="EMBL" id="KV417274">
    <property type="protein sequence ID" value="KZO98757.1"/>
    <property type="molecule type" value="Genomic_DNA"/>
</dbReference>
<feature type="domain" description="Peptidase S9 prolyl oligopeptidase catalytic" evidence="6">
    <location>
        <begin position="492"/>
        <end position="701"/>
    </location>
</feature>
<dbReference type="InterPro" id="IPR029058">
    <property type="entry name" value="AB_hydrolase_fold"/>
</dbReference>
<dbReference type="AlphaFoldDB" id="A0A167PG37"/>
<comment type="similarity">
    <text evidence="2">Belongs to the peptidase S9C family.</text>
</comment>
<evidence type="ECO:0000259" key="6">
    <source>
        <dbReference type="Pfam" id="PF00326"/>
    </source>
</evidence>
<gene>
    <name evidence="7" type="ORF">CALVIDRAFT_495561</name>
</gene>
<dbReference type="InterPro" id="IPR001375">
    <property type="entry name" value="Peptidase_S9_cat"/>
</dbReference>
<keyword evidence="4 5" id="KW-0378">Hydrolase</keyword>
<evidence type="ECO:0000313" key="8">
    <source>
        <dbReference type="Proteomes" id="UP000076738"/>
    </source>
</evidence>
<comment type="subunit">
    <text evidence="3">Monomer.</text>
</comment>
<organism evidence="7 8">
    <name type="scientific">Calocera viscosa (strain TUFC12733)</name>
    <dbReference type="NCBI Taxonomy" id="1330018"/>
    <lineage>
        <taxon>Eukaryota</taxon>
        <taxon>Fungi</taxon>
        <taxon>Dikarya</taxon>
        <taxon>Basidiomycota</taxon>
        <taxon>Agaricomycotina</taxon>
        <taxon>Dacrymycetes</taxon>
        <taxon>Dacrymycetales</taxon>
        <taxon>Dacrymycetaceae</taxon>
        <taxon>Calocera</taxon>
    </lineage>
</organism>
<dbReference type="STRING" id="1330018.A0A167PG37"/>
<accession>A0A167PG37</accession>
<evidence type="ECO:0000313" key="7">
    <source>
        <dbReference type="EMBL" id="KZO98757.1"/>
    </source>
</evidence>
<evidence type="ECO:0000256" key="5">
    <source>
        <dbReference type="RuleBase" id="RU368024"/>
    </source>
</evidence>
<protein>
    <recommendedName>
        <fullName evidence="5">Prolyl endopeptidase</fullName>
        <ecNumber evidence="5">3.4.21.-</ecNumber>
    </recommendedName>
</protein>
<dbReference type="PANTHER" id="PTHR42776:SF27">
    <property type="entry name" value="DIPEPTIDYL PEPTIDASE FAMILY MEMBER 6"/>
    <property type="match status" value="1"/>
</dbReference>
<evidence type="ECO:0000256" key="2">
    <source>
        <dbReference type="ARBA" id="ARBA00010040"/>
    </source>
</evidence>
<keyword evidence="8" id="KW-1185">Reference proteome</keyword>
<dbReference type="EC" id="3.4.21.-" evidence="5"/>
<name>A0A167PG37_CALVF</name>
<dbReference type="Pfam" id="PF00326">
    <property type="entry name" value="Peptidase_S9"/>
    <property type="match status" value="1"/>
</dbReference>
<dbReference type="PRINTS" id="PR00862">
    <property type="entry name" value="PROLIGOPTASE"/>
</dbReference>
<evidence type="ECO:0000256" key="3">
    <source>
        <dbReference type="ARBA" id="ARBA00011245"/>
    </source>
</evidence>
<evidence type="ECO:0000256" key="1">
    <source>
        <dbReference type="ARBA" id="ARBA00005228"/>
    </source>
</evidence>
<keyword evidence="5" id="KW-0645">Protease</keyword>
<proteinExistence type="inferred from homology"/>
<dbReference type="InterPro" id="IPR002470">
    <property type="entry name" value="Peptidase_S9A"/>
</dbReference>